<reference evidence="2" key="1">
    <citation type="submission" date="2022-11" db="UniProtKB">
        <authorList>
            <consortium name="WormBaseParasite"/>
        </authorList>
    </citation>
    <scope>IDENTIFICATION</scope>
</reference>
<accession>A0AC35G7V9</accession>
<proteinExistence type="predicted"/>
<evidence type="ECO:0000313" key="1">
    <source>
        <dbReference type="Proteomes" id="UP000887580"/>
    </source>
</evidence>
<protein>
    <submittedName>
        <fullName evidence="2">ATP-dependent DNA helicase</fullName>
    </submittedName>
</protein>
<evidence type="ECO:0000313" key="2">
    <source>
        <dbReference type="WBParaSite" id="PS1159_v2.g24449.t1"/>
    </source>
</evidence>
<organism evidence="1 2">
    <name type="scientific">Panagrolaimus sp. PS1159</name>
    <dbReference type="NCBI Taxonomy" id="55785"/>
    <lineage>
        <taxon>Eukaryota</taxon>
        <taxon>Metazoa</taxon>
        <taxon>Ecdysozoa</taxon>
        <taxon>Nematoda</taxon>
        <taxon>Chromadorea</taxon>
        <taxon>Rhabditida</taxon>
        <taxon>Tylenchina</taxon>
        <taxon>Panagrolaimomorpha</taxon>
        <taxon>Panagrolaimoidea</taxon>
        <taxon>Panagrolaimidae</taxon>
        <taxon>Panagrolaimus</taxon>
    </lineage>
</organism>
<dbReference type="WBParaSite" id="PS1159_v2.g24449.t1">
    <property type="protein sequence ID" value="PS1159_v2.g24449.t1"/>
    <property type="gene ID" value="PS1159_v2.g24449"/>
</dbReference>
<dbReference type="Proteomes" id="UP000887580">
    <property type="component" value="Unplaced"/>
</dbReference>
<name>A0AC35G7V9_9BILA</name>
<sequence length="114" mass="12808">MVAEIIGMEEEDVDVVLHQQRAEEMRTSLNPEQRSAFNAIKDKEESERDSAACFFVDGPGGSGKSYLFNCLFSYFIGKHKKVTVMAWSGIAASLYETGRTCHNVFKLDFPFGDE</sequence>